<evidence type="ECO:0000313" key="1">
    <source>
        <dbReference type="EMBL" id="QNI30844.1"/>
    </source>
</evidence>
<dbReference type="KEGG" id="adin:H7849_17205"/>
<evidence type="ECO:0000313" key="2">
    <source>
        <dbReference type="Proteomes" id="UP000515312"/>
    </source>
</evidence>
<reference evidence="1 2" key="1">
    <citation type="submission" date="2020-08" db="EMBL/GenBank/DDBJ databases">
        <title>Edaphobacter telluris sp. nov. and Acidobacterium dinghuensis sp. nov., two acidobacteria isolated from forest soil.</title>
        <authorList>
            <person name="Fu J."/>
            <person name="Qiu L."/>
        </authorList>
    </citation>
    <scope>NUCLEOTIDE SEQUENCE [LARGE SCALE GENOMIC DNA]</scope>
    <source>
        <strain evidence="1">4Y35</strain>
    </source>
</reference>
<name>A0A7G8BE74_9BACT</name>
<dbReference type="AlphaFoldDB" id="A0A7G8BE74"/>
<dbReference type="InterPro" id="IPR029058">
    <property type="entry name" value="AB_hydrolase_fold"/>
</dbReference>
<dbReference type="RefSeq" id="WP_186741005.1">
    <property type="nucleotide sequence ID" value="NZ_CP060394.1"/>
</dbReference>
<sequence>MNSHFPIVYVRGYAGTQSDVEETVDDPTYGFNTGSTHIRQMMNGKADMFMFVSPFARLFRDHGYQDVIDGTVQQLPPNPKAPERTIWIYRYYDPTSQTFDRPGGTRLTIEQAADGLRDFINTVRSSIQLAQAKALGTDLASVPLTKVYLVAHSMGGLVCRCLLQKIYPKGEASNYVDKLFTYGTPHGGIHFDISGGRLLEKLRDLVGYHGSDNFGPEKMYEFLTPNPMKTVPDNFDPREMPSDSFDTKRVFCVIGTNAGDYAVAAGLSRSAVGPQSDGLVQLESAYVHGAHRAYIHRSHSGRFGMVNSEEGYQNLQRFFFGNVQVRMSLVKFVLDYSENDNPDTPDLSYFVETQVSVRGLAILMHERTIQHYCADAIDQDIYRKRYDKPDNELPLFTSFLLNKRDDRTMRYMIRIALYGQQYEKGFLVFGDHIERLPLWSDSLVVQLEQVGEEESTIYRTKYSWASESLEPSIPMTPTLMSDDESFYVQAPLPGPKAPDLFGTNAAVQFVTTNWR</sequence>
<accession>A0A7G8BE74</accession>
<dbReference type="Gene3D" id="3.40.50.1820">
    <property type="entry name" value="alpha/beta hydrolase"/>
    <property type="match status" value="1"/>
</dbReference>
<dbReference type="EMBL" id="CP060394">
    <property type="protein sequence ID" value="QNI30844.1"/>
    <property type="molecule type" value="Genomic_DNA"/>
</dbReference>
<proteinExistence type="predicted"/>
<organism evidence="1 2">
    <name type="scientific">Alloacidobacterium dinghuense</name>
    <dbReference type="NCBI Taxonomy" id="2763107"/>
    <lineage>
        <taxon>Bacteria</taxon>
        <taxon>Pseudomonadati</taxon>
        <taxon>Acidobacteriota</taxon>
        <taxon>Terriglobia</taxon>
        <taxon>Terriglobales</taxon>
        <taxon>Acidobacteriaceae</taxon>
        <taxon>Alloacidobacterium</taxon>
    </lineage>
</organism>
<keyword evidence="2" id="KW-1185">Reference proteome</keyword>
<protein>
    <submittedName>
        <fullName evidence="1">Lipase</fullName>
    </submittedName>
</protein>
<dbReference type="Proteomes" id="UP000515312">
    <property type="component" value="Chromosome"/>
</dbReference>
<gene>
    <name evidence="1" type="ORF">H7849_17205</name>
</gene>
<dbReference type="SUPFAM" id="SSF53474">
    <property type="entry name" value="alpha/beta-Hydrolases"/>
    <property type="match status" value="1"/>
</dbReference>